<evidence type="ECO:0000313" key="3">
    <source>
        <dbReference type="EMBL" id="QDZ38491.1"/>
    </source>
</evidence>
<organism evidence="3 4">
    <name type="scientific">Euhalothece natronophila Z-M001</name>
    <dbReference type="NCBI Taxonomy" id="522448"/>
    <lineage>
        <taxon>Bacteria</taxon>
        <taxon>Bacillati</taxon>
        <taxon>Cyanobacteriota</taxon>
        <taxon>Cyanophyceae</taxon>
        <taxon>Oscillatoriophycideae</taxon>
        <taxon>Chroococcales</taxon>
        <taxon>Halothecacae</taxon>
        <taxon>Halothece cluster</taxon>
        <taxon>Euhalothece</taxon>
    </lineage>
</organism>
<dbReference type="PANTHER" id="PTHR33713:SF6">
    <property type="entry name" value="ANTITOXIN YEFM"/>
    <property type="match status" value="1"/>
</dbReference>
<dbReference type="InterPro" id="IPR051405">
    <property type="entry name" value="phD/YefM_antitoxin"/>
</dbReference>
<evidence type="ECO:0000256" key="2">
    <source>
        <dbReference type="RuleBase" id="RU362080"/>
    </source>
</evidence>
<comment type="function">
    <text evidence="2">Antitoxin component of a type II toxin-antitoxin (TA) system.</text>
</comment>
<reference evidence="3" key="1">
    <citation type="submission" date="2019-08" db="EMBL/GenBank/DDBJ databases">
        <title>Carotenoids and Carotenoid Binding Proteins in the Halophilic Cyanobacterium Euhalothece sp. ZM00.</title>
        <authorList>
            <person name="Cho S.M."/>
            <person name="Song J.Y."/>
            <person name="Park Y.-I."/>
        </authorList>
    </citation>
    <scope>NUCLEOTIDE SEQUENCE [LARGE SCALE GENOMIC DNA]</scope>
    <source>
        <strain evidence="3">Z-M001</strain>
    </source>
</reference>
<name>A0A5B8NJ36_9CHRO</name>
<protein>
    <recommendedName>
        <fullName evidence="2">Antitoxin</fullName>
    </recommendedName>
</protein>
<evidence type="ECO:0000313" key="4">
    <source>
        <dbReference type="Proteomes" id="UP000318453"/>
    </source>
</evidence>
<keyword evidence="4" id="KW-1185">Reference proteome</keyword>
<dbReference type="SUPFAM" id="SSF143120">
    <property type="entry name" value="YefM-like"/>
    <property type="match status" value="1"/>
</dbReference>
<dbReference type="PANTHER" id="PTHR33713">
    <property type="entry name" value="ANTITOXIN YAFN-RELATED"/>
    <property type="match status" value="1"/>
</dbReference>
<dbReference type="RefSeq" id="WP_146294102.1">
    <property type="nucleotide sequence ID" value="NZ_CP042326.1"/>
</dbReference>
<dbReference type="InterPro" id="IPR006442">
    <property type="entry name" value="Antitoxin_Phd/YefM"/>
</dbReference>
<sequence length="99" mass="11448">MLETIDYTQIRENFAKVLDEIVQDGKVYAISRKGEQQAVLMSADDYSSLMTTLHLLRSRNNSSRLFEALEESENNDTPTQTLDELGEEMNFVQRETQKK</sequence>
<proteinExistence type="inferred from homology"/>
<accession>A0A5B8NJ36</accession>
<dbReference type="NCBIfam" id="TIGR01552">
    <property type="entry name" value="phd_fam"/>
    <property type="match status" value="1"/>
</dbReference>
<dbReference type="Pfam" id="PF02604">
    <property type="entry name" value="PhdYeFM_antitox"/>
    <property type="match status" value="1"/>
</dbReference>
<dbReference type="Gene3D" id="3.40.1620.10">
    <property type="entry name" value="YefM-like domain"/>
    <property type="match status" value="1"/>
</dbReference>
<dbReference type="AlphaFoldDB" id="A0A5B8NJ36"/>
<dbReference type="KEGG" id="enn:FRE64_00140"/>
<comment type="similarity">
    <text evidence="1 2">Belongs to the phD/YefM antitoxin family.</text>
</comment>
<dbReference type="OrthoDB" id="2321886at2"/>
<evidence type="ECO:0000256" key="1">
    <source>
        <dbReference type="ARBA" id="ARBA00009981"/>
    </source>
</evidence>
<dbReference type="Gene3D" id="1.10.1220.170">
    <property type="match status" value="1"/>
</dbReference>
<dbReference type="Proteomes" id="UP000318453">
    <property type="component" value="Chromosome"/>
</dbReference>
<dbReference type="EMBL" id="CP042326">
    <property type="protein sequence ID" value="QDZ38491.1"/>
    <property type="molecule type" value="Genomic_DNA"/>
</dbReference>
<gene>
    <name evidence="3" type="ORF">FRE64_00140</name>
</gene>
<dbReference type="InterPro" id="IPR036165">
    <property type="entry name" value="YefM-like_sf"/>
</dbReference>